<feature type="compositionally biased region" description="Polar residues" evidence="1">
    <location>
        <begin position="64"/>
        <end position="75"/>
    </location>
</feature>
<reference evidence="3" key="2">
    <citation type="submission" date="2014-03" db="EMBL/GenBank/DDBJ databases">
        <title>The whipworm genome and dual-species transcriptomics of an intimate host-pathogen interaction.</title>
        <authorList>
            <person name="Foth B.J."/>
            <person name="Tsai I.J."/>
            <person name="Reid A.J."/>
            <person name="Bancroft A.J."/>
            <person name="Nichol S."/>
            <person name="Tracey A."/>
            <person name="Holroyd N."/>
            <person name="Cotton J.A."/>
            <person name="Stanley E.J."/>
            <person name="Zarowiecki M."/>
            <person name="Liu J.Z."/>
            <person name="Huckvale T."/>
            <person name="Cooper P.J."/>
            <person name="Grencis R.K."/>
            <person name="Berriman M."/>
        </authorList>
    </citation>
    <scope>NUCLEOTIDE SEQUENCE [LARGE SCALE GENOMIC DNA]</scope>
</reference>
<name>A0A077Z071_TRITR</name>
<feature type="transmembrane region" description="Helical" evidence="2">
    <location>
        <begin position="6"/>
        <end position="25"/>
    </location>
</feature>
<protein>
    <submittedName>
        <fullName evidence="3">Uncharacterized protein</fullName>
    </submittedName>
</protein>
<dbReference type="AlphaFoldDB" id="A0A077Z071"/>
<feature type="region of interest" description="Disordered" evidence="1">
    <location>
        <begin position="56"/>
        <end position="75"/>
    </location>
</feature>
<keyword evidence="4" id="KW-1185">Reference proteome</keyword>
<dbReference type="EMBL" id="HG805853">
    <property type="protein sequence ID" value="CDW53436.1"/>
    <property type="molecule type" value="Genomic_DNA"/>
</dbReference>
<evidence type="ECO:0000256" key="1">
    <source>
        <dbReference type="SAM" id="MobiDB-lite"/>
    </source>
</evidence>
<evidence type="ECO:0000313" key="3">
    <source>
        <dbReference type="EMBL" id="CDW53436.1"/>
    </source>
</evidence>
<organism evidence="3 4">
    <name type="scientific">Trichuris trichiura</name>
    <name type="common">Whipworm</name>
    <name type="synonym">Trichocephalus trichiurus</name>
    <dbReference type="NCBI Taxonomy" id="36087"/>
    <lineage>
        <taxon>Eukaryota</taxon>
        <taxon>Metazoa</taxon>
        <taxon>Ecdysozoa</taxon>
        <taxon>Nematoda</taxon>
        <taxon>Enoplea</taxon>
        <taxon>Dorylaimia</taxon>
        <taxon>Trichinellida</taxon>
        <taxon>Trichuridae</taxon>
        <taxon>Trichuris</taxon>
    </lineage>
</organism>
<evidence type="ECO:0000256" key="2">
    <source>
        <dbReference type="SAM" id="Phobius"/>
    </source>
</evidence>
<gene>
    <name evidence="3" type="ORF">TTRE_0000170101</name>
</gene>
<sequence>MSLPFILFITLVVAIVVLSFLYVHLCELVHGFFAPAPRSTQGDTLLKTGAELSSEIKCPPTPNPSVVSGASQGQPVVTAEANATEQVNSEKMVEGRVVKGSPANENLSSPVPPKRVSSTIDGQTQKKKLQAVKEAVSESSEMRVSRCPSFEEDLNDKENKFLNTDSDATKKKGQKQIPAEAPPTPIPTSKPLPAGSVKGLPASQPQKTPAEKTPSPMKLPVPASPDAAAAGKGNVAIDQKGTVATNPDESCVLKTAQVEPTDTLRLDYEQEKPTNDKLRKGSGGP</sequence>
<proteinExistence type="predicted"/>
<feature type="region of interest" description="Disordered" evidence="1">
    <location>
        <begin position="81"/>
        <end position="285"/>
    </location>
</feature>
<dbReference type="Proteomes" id="UP000030665">
    <property type="component" value="Unassembled WGS sequence"/>
</dbReference>
<keyword evidence="2" id="KW-0472">Membrane</keyword>
<accession>A0A077Z071</accession>
<evidence type="ECO:0000313" key="4">
    <source>
        <dbReference type="Proteomes" id="UP000030665"/>
    </source>
</evidence>
<reference evidence="3" key="1">
    <citation type="submission" date="2014-01" db="EMBL/GenBank/DDBJ databases">
        <authorList>
            <person name="Aslett M."/>
        </authorList>
    </citation>
    <scope>NUCLEOTIDE SEQUENCE</scope>
</reference>
<keyword evidence="2" id="KW-0812">Transmembrane</keyword>
<feature type="compositionally biased region" description="Basic and acidic residues" evidence="1">
    <location>
        <begin position="262"/>
        <end position="279"/>
    </location>
</feature>
<keyword evidence="2" id="KW-1133">Transmembrane helix</keyword>
<feature type="compositionally biased region" description="Pro residues" evidence="1">
    <location>
        <begin position="180"/>
        <end position="190"/>
    </location>
</feature>